<dbReference type="InterPro" id="IPR000923">
    <property type="entry name" value="BlueCu_1"/>
</dbReference>
<reference evidence="5 6" key="1">
    <citation type="submission" date="2017-03" db="EMBL/GenBank/DDBJ databases">
        <title>Complete genome sequence of the novel DNRA strain Pseudomonas sp. S-6-2 isolated from Chinese polluted river sediment. Journal of Biotechnology.</title>
        <authorList>
            <person name="Li J."/>
            <person name="Xiang F."/>
            <person name="Wang L."/>
            <person name="Xi L."/>
            <person name="Liu J."/>
        </authorList>
    </citation>
    <scope>NUCLEOTIDE SEQUENCE [LARGE SCALE GENOMIC DNA]</scope>
    <source>
        <strain evidence="5 6">S-6-2</strain>
    </source>
</reference>
<organism evidence="5 6">
    <name type="scientific">Halopseudomonas phragmitis</name>
    <dbReference type="NCBI Taxonomy" id="1931241"/>
    <lineage>
        <taxon>Bacteria</taxon>
        <taxon>Pseudomonadati</taxon>
        <taxon>Pseudomonadota</taxon>
        <taxon>Gammaproteobacteria</taxon>
        <taxon>Pseudomonadales</taxon>
        <taxon>Pseudomonadaceae</taxon>
        <taxon>Halopseudomonas</taxon>
    </lineage>
</organism>
<dbReference type="InterPro" id="IPR050845">
    <property type="entry name" value="Cu-binding_ET"/>
</dbReference>
<dbReference type="RefSeq" id="WP_080048642.1">
    <property type="nucleotide sequence ID" value="NZ_CP020100.1"/>
</dbReference>
<dbReference type="SUPFAM" id="SSF49503">
    <property type="entry name" value="Cupredoxins"/>
    <property type="match status" value="1"/>
</dbReference>
<protein>
    <submittedName>
        <fullName evidence="5">Plastocyanin</fullName>
    </submittedName>
</protein>
<evidence type="ECO:0000256" key="2">
    <source>
        <dbReference type="ARBA" id="ARBA00023008"/>
    </source>
</evidence>
<dbReference type="Pfam" id="PF00127">
    <property type="entry name" value="Copper-bind"/>
    <property type="match status" value="1"/>
</dbReference>
<dbReference type="CDD" id="cd04211">
    <property type="entry name" value="Cupredoxin_like_2"/>
    <property type="match status" value="1"/>
</dbReference>
<dbReference type="Gene3D" id="2.60.40.420">
    <property type="entry name" value="Cupredoxins - blue copper proteins"/>
    <property type="match status" value="1"/>
</dbReference>
<evidence type="ECO:0000259" key="4">
    <source>
        <dbReference type="Pfam" id="PF00127"/>
    </source>
</evidence>
<dbReference type="Proteomes" id="UP000243488">
    <property type="component" value="Chromosome"/>
</dbReference>
<dbReference type="EMBL" id="CP020100">
    <property type="protein sequence ID" value="AQZ93784.1"/>
    <property type="molecule type" value="Genomic_DNA"/>
</dbReference>
<dbReference type="InterPro" id="IPR008972">
    <property type="entry name" value="Cupredoxin"/>
</dbReference>
<dbReference type="PROSITE" id="PS00079">
    <property type="entry name" value="MULTICOPPER_OXIDASE1"/>
    <property type="match status" value="1"/>
</dbReference>
<dbReference type="PANTHER" id="PTHR38439:SF3">
    <property type="entry name" value="COPPER-RESISTANT CUPROPROTEIN COPI"/>
    <property type="match status" value="1"/>
</dbReference>
<evidence type="ECO:0000313" key="5">
    <source>
        <dbReference type="EMBL" id="AQZ93784.1"/>
    </source>
</evidence>
<sequence length="171" mass="19170">MHNSLLSTGLAMAISLASLNVLAHGPAHHGERPQLPPEQTAWGIAGDESAVDREVVIRMDDRMRFYPDHLEVREGETLRLVIRNEGQLLHELVLGSAEELAKHAEMMAQFPDMEHDEPWMAHVDPGQSQTLIWTFNRSGRFEFACLLPGHYQAGMLGALQVSEPKLARHNH</sequence>
<keyword evidence="2" id="KW-0186">Copper</keyword>
<dbReference type="PANTHER" id="PTHR38439">
    <property type="entry name" value="AURACYANIN-B"/>
    <property type="match status" value="1"/>
</dbReference>
<name>A0A1V0B1X9_9GAMM</name>
<evidence type="ECO:0000256" key="1">
    <source>
        <dbReference type="ARBA" id="ARBA00022723"/>
    </source>
</evidence>
<dbReference type="GO" id="GO:0009055">
    <property type="term" value="F:electron transfer activity"/>
    <property type="evidence" value="ECO:0007669"/>
    <property type="project" value="InterPro"/>
</dbReference>
<dbReference type="STRING" id="1931241.BVH74_03005"/>
<keyword evidence="1" id="KW-0479">Metal-binding</keyword>
<accession>A0A1V0B1X9</accession>
<dbReference type="KEGG" id="ppha:BVH74_03005"/>
<evidence type="ECO:0000256" key="3">
    <source>
        <dbReference type="SAM" id="SignalP"/>
    </source>
</evidence>
<keyword evidence="3" id="KW-0732">Signal</keyword>
<feature type="domain" description="Blue (type 1) copper" evidence="4">
    <location>
        <begin position="59"/>
        <end position="161"/>
    </location>
</feature>
<keyword evidence="6" id="KW-1185">Reference proteome</keyword>
<evidence type="ECO:0000313" key="6">
    <source>
        <dbReference type="Proteomes" id="UP000243488"/>
    </source>
</evidence>
<dbReference type="GO" id="GO:0005507">
    <property type="term" value="F:copper ion binding"/>
    <property type="evidence" value="ECO:0007669"/>
    <property type="project" value="InterPro"/>
</dbReference>
<proteinExistence type="predicted"/>
<gene>
    <name evidence="5" type="ORF">BVH74_03005</name>
</gene>
<dbReference type="AlphaFoldDB" id="A0A1V0B1X9"/>
<feature type="signal peptide" evidence="3">
    <location>
        <begin position="1"/>
        <end position="23"/>
    </location>
</feature>
<dbReference type="InterPro" id="IPR033138">
    <property type="entry name" value="Cu_oxidase_CS"/>
</dbReference>
<feature type="chain" id="PRO_5013273624" evidence="3">
    <location>
        <begin position="24"/>
        <end position="171"/>
    </location>
</feature>
<dbReference type="SMR" id="A0A1V0B1X9"/>